<dbReference type="InterPro" id="IPR025668">
    <property type="entry name" value="Tnp_DDE_dom"/>
</dbReference>
<protein>
    <submittedName>
        <fullName evidence="3">IS1182 family transposase</fullName>
    </submittedName>
</protein>
<sequence>MQGSSDPDRRLLDAAALCRQLLPAGSVEAFLADHRQRLFPDELFADLFPSGRGRPSIPADVVATVMVLQALEGLSDRDAARALTDRISWKVAAGLALDDAGFDYSVLTYWRSRLRRSGRPERIFEVVREVVSATGVLAGRTRRALDSTLLDDAVATQDTVTQLISVIRRARREIPAAAAVPVTAHDYDRAGKPTVAWDDPVAKQALISGLVNDALAILAAVGGADLDASQQATVGLLALVAGQDVEPGESEGTWRIAERVAPDRVISTVDPESRHMHKSRSVYRDGYKAHVAVEPTTGLITNADLTPANVGDGPVGAGLLAGEAPGLQVLADSAYGSGPTRTALTAAGHTQAIKPLPLRPAVPGGFTRDNFTIDHTARTVTCPAGHSVPIAPKGGASFGRRCDGCPLRSSCTTARHGMTLQVSDHDAQLVAARRAWRDGTFIDDYRQWRPMVERSLAWTVADGWRRLRYHGVARNRQALLTRIAAINLRRLVNLGLTHTDRWALNA</sequence>
<accession>A0ABW9R1Q3</accession>
<feature type="domain" description="Transposase DDE" evidence="2">
    <location>
        <begin position="382"/>
        <end position="492"/>
    </location>
</feature>
<keyword evidence="4" id="KW-1185">Reference proteome</keyword>
<organism evidence="3 4">
    <name type="scientific">Acidiferrimicrobium australe</name>
    <dbReference type="NCBI Taxonomy" id="2664430"/>
    <lineage>
        <taxon>Bacteria</taxon>
        <taxon>Bacillati</taxon>
        <taxon>Actinomycetota</taxon>
        <taxon>Acidimicrobiia</taxon>
        <taxon>Acidimicrobiales</taxon>
        <taxon>Acidimicrobiaceae</taxon>
        <taxon>Acidiferrimicrobium</taxon>
    </lineage>
</organism>
<evidence type="ECO:0000259" key="2">
    <source>
        <dbReference type="Pfam" id="PF13751"/>
    </source>
</evidence>
<dbReference type="PANTHER" id="PTHR35604">
    <property type="entry name" value="TRANSPOSASE INSH FOR INSERTION SEQUENCE ELEMENT IS5A-RELATED"/>
    <property type="match status" value="1"/>
</dbReference>
<dbReference type="Pfam" id="PF13751">
    <property type="entry name" value="DDE_Tnp_1_6"/>
    <property type="match status" value="1"/>
</dbReference>
<dbReference type="InterPro" id="IPR047629">
    <property type="entry name" value="IS1182_transpos"/>
</dbReference>
<proteinExistence type="predicted"/>
<dbReference type="Proteomes" id="UP000437736">
    <property type="component" value="Unassembled WGS sequence"/>
</dbReference>
<name>A0ABW9R1Q3_9ACTN</name>
<dbReference type="NCBIfam" id="NF033551">
    <property type="entry name" value="transpos_IS1182"/>
    <property type="match status" value="1"/>
</dbReference>
<evidence type="ECO:0000259" key="1">
    <source>
        <dbReference type="Pfam" id="PF05598"/>
    </source>
</evidence>
<gene>
    <name evidence="3" type="ORF">GHK86_18105</name>
</gene>
<dbReference type="PANTHER" id="PTHR35604:SF2">
    <property type="entry name" value="TRANSPOSASE INSH FOR INSERTION SEQUENCE ELEMENT IS5A-RELATED"/>
    <property type="match status" value="1"/>
</dbReference>
<evidence type="ECO:0000313" key="3">
    <source>
        <dbReference type="EMBL" id="MST34628.1"/>
    </source>
</evidence>
<comment type="caution">
    <text evidence="3">The sequence shown here is derived from an EMBL/GenBank/DDBJ whole genome shotgun (WGS) entry which is preliminary data.</text>
</comment>
<feature type="domain" description="Transposase InsH N-terminal" evidence="1">
    <location>
        <begin position="41"/>
        <end position="113"/>
    </location>
</feature>
<dbReference type="Pfam" id="PF05598">
    <property type="entry name" value="DUF772"/>
    <property type="match status" value="1"/>
</dbReference>
<evidence type="ECO:0000313" key="4">
    <source>
        <dbReference type="Proteomes" id="UP000437736"/>
    </source>
</evidence>
<dbReference type="InterPro" id="IPR008490">
    <property type="entry name" value="Transposase_InsH_N"/>
</dbReference>
<reference evidence="3 4" key="1">
    <citation type="submission" date="2019-11" db="EMBL/GenBank/DDBJ databases">
        <title>Acidiferrimicrobium australis gen. nov., sp. nov., an acidophilic and obligately heterotrophic, member of the Actinobacteria that catalyses dissimilatory oxido- reduction of iron isolated from metal-rich acidic water in Chile.</title>
        <authorList>
            <person name="Gonzalez D."/>
            <person name="Huber K."/>
            <person name="Hedrich S."/>
            <person name="Rojas-Villalobos C."/>
            <person name="Quatrini R."/>
            <person name="Dinamarca M.A."/>
            <person name="Schwarz A."/>
            <person name="Canales C."/>
            <person name="Nancucheo I."/>
        </authorList>
    </citation>
    <scope>NUCLEOTIDE SEQUENCE [LARGE SCALE GENOMIC DNA]</scope>
    <source>
        <strain evidence="3 4">USS-CCA1</strain>
    </source>
</reference>
<dbReference type="EMBL" id="WJHE01001113">
    <property type="protein sequence ID" value="MST34628.1"/>
    <property type="molecule type" value="Genomic_DNA"/>
</dbReference>